<dbReference type="OrthoDB" id="2154384at2759"/>
<feature type="region of interest" description="Disordered" evidence="1">
    <location>
        <begin position="937"/>
        <end position="1038"/>
    </location>
</feature>
<feature type="region of interest" description="Disordered" evidence="1">
    <location>
        <begin position="109"/>
        <end position="165"/>
    </location>
</feature>
<feature type="compositionally biased region" description="Low complexity" evidence="1">
    <location>
        <begin position="628"/>
        <end position="645"/>
    </location>
</feature>
<reference evidence="2 3" key="1">
    <citation type="submission" date="2016-08" db="EMBL/GenBank/DDBJ databases">
        <title>A Parts List for Fungal Cellulosomes Revealed by Comparative Genomics.</title>
        <authorList>
            <consortium name="DOE Joint Genome Institute"/>
            <person name="Haitjema C.H."/>
            <person name="Gilmore S.P."/>
            <person name="Henske J.K."/>
            <person name="Solomon K.V."/>
            <person name="De Groot R."/>
            <person name="Kuo A."/>
            <person name="Mondo S.J."/>
            <person name="Salamov A.A."/>
            <person name="Labutti K."/>
            <person name="Zhao Z."/>
            <person name="Chiniquy J."/>
            <person name="Barry K."/>
            <person name="Brewer H.M."/>
            <person name="Purvine S.O."/>
            <person name="Wright A.T."/>
            <person name="Boxma B."/>
            <person name="Van Alen T."/>
            <person name="Hackstein J.H."/>
            <person name="Baker S.E."/>
            <person name="Grigoriev I.V."/>
            <person name="O'Malley M.A."/>
        </authorList>
    </citation>
    <scope>NUCLEOTIDE SEQUENCE [LARGE SCALE GENOMIC DNA]</scope>
    <source>
        <strain evidence="2 3">S4</strain>
    </source>
</reference>
<feature type="region of interest" description="Disordered" evidence="1">
    <location>
        <begin position="611"/>
        <end position="678"/>
    </location>
</feature>
<name>A0A1Y1WTZ3_9FUNG</name>
<feature type="compositionally biased region" description="Low complexity" evidence="1">
    <location>
        <begin position="661"/>
        <end position="672"/>
    </location>
</feature>
<accession>A0A1Y1WTZ3</accession>
<feature type="compositionally biased region" description="Basic and acidic residues" evidence="1">
    <location>
        <begin position="646"/>
        <end position="660"/>
    </location>
</feature>
<gene>
    <name evidence="2" type="ORF">BCR32DRAFT_295889</name>
</gene>
<protein>
    <submittedName>
        <fullName evidence="2">Uncharacterized protein</fullName>
    </submittedName>
</protein>
<comment type="caution">
    <text evidence="2">The sequence shown here is derived from an EMBL/GenBank/DDBJ whole genome shotgun (WGS) entry which is preliminary data.</text>
</comment>
<feature type="compositionally biased region" description="Low complexity" evidence="1">
    <location>
        <begin position="943"/>
        <end position="1005"/>
    </location>
</feature>
<feature type="compositionally biased region" description="Low complexity" evidence="1">
    <location>
        <begin position="141"/>
        <end position="151"/>
    </location>
</feature>
<feature type="compositionally biased region" description="Basic and acidic residues" evidence="1">
    <location>
        <begin position="1021"/>
        <end position="1038"/>
    </location>
</feature>
<dbReference type="AlphaFoldDB" id="A0A1Y1WTZ3"/>
<proteinExistence type="predicted"/>
<dbReference type="Proteomes" id="UP000193944">
    <property type="component" value="Unassembled WGS sequence"/>
</dbReference>
<organism evidence="2 3">
    <name type="scientific">Anaeromyces robustus</name>
    <dbReference type="NCBI Taxonomy" id="1754192"/>
    <lineage>
        <taxon>Eukaryota</taxon>
        <taxon>Fungi</taxon>
        <taxon>Fungi incertae sedis</taxon>
        <taxon>Chytridiomycota</taxon>
        <taxon>Chytridiomycota incertae sedis</taxon>
        <taxon>Neocallimastigomycetes</taxon>
        <taxon>Neocallimastigales</taxon>
        <taxon>Neocallimastigaceae</taxon>
        <taxon>Anaeromyces</taxon>
    </lineage>
</organism>
<evidence type="ECO:0000313" key="2">
    <source>
        <dbReference type="EMBL" id="ORX77007.1"/>
    </source>
</evidence>
<keyword evidence="3" id="KW-1185">Reference proteome</keyword>
<sequence length="1117" mass="131110">MEEQSLKKETTITDDEILNTNSNNLFNSQDKDINQHGIKENNIIKKSPFFFDNFNTSEKKKNVHNLKLDKKKLKLHSNKKIKKSNTNNKKSSQNLFALSFFKNLNEKSKLNSTDDNNQEDINRTDDNEISNTELQSKNKDNISLSQSSQNSIKKKENDNVNISLNEKENQINENAIDVNREYESQYCPICNKCLDFYTFSEREKHVNLCIDSSIRKENRKNNSNKLEDNKISFFYKNIKTTNINEEKEKEKEKLTEFITTAKTVDKIQTEPYITNTLQDINNDTSSISELLPSNYQFKCKICDEGATFSSIIDLYLHIFQCFSKVEQDHFFFKEKINFILNQKECFCCLKPWPIYEEKAAHIKECISIRKNYLEKIEILIKYYLKEKFEKNKAFLDKNSKYRHYFKKNKSIYLKKEKPDSIPAKVTEIKGQNQNSESKKKDNQSIFNLDLIQNKNGIKEKDGKRVNSNDDINDINDINDNKIEEKNEKMEEETEEYFNKKCCFCNEEFKDDSETLEELHIEKCIKNYIEKMDSYEKGNSEIEDTNIINNIYKPKYIQKLTRCPCCSKKWLEYSMADLKEKLSHIYDCSKKNEVPLARISIILNQYKSRFKDEKEGKENDKDKGKDKNSNSNSNSTSTLTSSTTTLKSEELNKDSDHDRTNVNDNNDGNGSDENLFDEDQKIESIKKSINERKLHRYQDDNNVVVLNIEDENTEDFKTNIMSLKLSSSTSSSLGNVRTYRQRTLYDDIEEDQIKLAKVLSKSLYQDENQKIRLKIMNTSTVLSVEDAHTYNFKRANSLLNLMQQEHSLWEMSMLNTEDVLKAETVIEPLQKHSHELRMTLNSEGIDEYISTITFPVPDRRLLKVNSIEGIDKYFNEQIKNRKIRLDKYKKLLTLQTSLWIKKMRKKQHLLKKELISIDLENPDAIKNTRIYHDLKSEMNPTFKNDNNIYDENNPNNSNSNAINSCQNSQDYQDSQDTQDSQNINDNQDTIDSQDNRDNNNNNYNNDYENENENDNNVNDDSNNNKKNENNNVNEDIKKNYRNEDNIIPINNNGSDNCNSKDISISNNDNENNCNVEDSCKDKDRINDNIHNNIYKNVNEMNNFESYNDDAMDIDIDKE</sequence>
<dbReference type="EMBL" id="MCFG01000268">
    <property type="protein sequence ID" value="ORX77007.1"/>
    <property type="molecule type" value="Genomic_DNA"/>
</dbReference>
<reference evidence="2 3" key="2">
    <citation type="submission" date="2016-08" db="EMBL/GenBank/DDBJ databases">
        <title>Pervasive Adenine N6-methylation of Active Genes in Fungi.</title>
        <authorList>
            <consortium name="DOE Joint Genome Institute"/>
            <person name="Mondo S.J."/>
            <person name="Dannebaum R.O."/>
            <person name="Kuo R.C."/>
            <person name="Labutti K."/>
            <person name="Haridas S."/>
            <person name="Kuo A."/>
            <person name="Salamov A."/>
            <person name="Ahrendt S.R."/>
            <person name="Lipzen A."/>
            <person name="Sullivan W."/>
            <person name="Andreopoulos W.B."/>
            <person name="Clum A."/>
            <person name="Lindquist E."/>
            <person name="Daum C."/>
            <person name="Ramamoorthy G.K."/>
            <person name="Gryganskyi A."/>
            <person name="Culley D."/>
            <person name="Magnuson J.K."/>
            <person name="James T.Y."/>
            <person name="O'Malley M.A."/>
            <person name="Stajich J.E."/>
            <person name="Spatafora J.W."/>
            <person name="Visel A."/>
            <person name="Grigoriev I.V."/>
        </authorList>
    </citation>
    <scope>NUCLEOTIDE SEQUENCE [LARGE SCALE GENOMIC DNA]</scope>
    <source>
        <strain evidence="2 3">S4</strain>
    </source>
</reference>
<evidence type="ECO:0000256" key="1">
    <source>
        <dbReference type="SAM" id="MobiDB-lite"/>
    </source>
</evidence>
<feature type="compositionally biased region" description="Basic and acidic residues" evidence="1">
    <location>
        <begin position="611"/>
        <end position="627"/>
    </location>
</feature>
<evidence type="ECO:0000313" key="3">
    <source>
        <dbReference type="Proteomes" id="UP000193944"/>
    </source>
</evidence>